<evidence type="ECO:0000313" key="2">
    <source>
        <dbReference type="EMBL" id="MDP5273721.1"/>
    </source>
</evidence>
<accession>A0ABT9IWJ1</accession>
<dbReference type="InterPro" id="IPR002575">
    <property type="entry name" value="Aminoglycoside_PTrfase"/>
</dbReference>
<organism evidence="2 3">
    <name type="scientific">Chengkuizengella axinellae</name>
    <dbReference type="NCBI Taxonomy" id="3064388"/>
    <lineage>
        <taxon>Bacteria</taxon>
        <taxon>Bacillati</taxon>
        <taxon>Bacillota</taxon>
        <taxon>Bacilli</taxon>
        <taxon>Bacillales</taxon>
        <taxon>Paenibacillaceae</taxon>
        <taxon>Chengkuizengella</taxon>
    </lineage>
</organism>
<dbReference type="PANTHER" id="PTHR21310:SF15">
    <property type="entry name" value="AMINOGLYCOSIDE PHOSPHOTRANSFERASE DOMAIN-CONTAINING PROTEIN"/>
    <property type="match status" value="1"/>
</dbReference>
<proteinExistence type="predicted"/>
<evidence type="ECO:0000259" key="1">
    <source>
        <dbReference type="Pfam" id="PF01636"/>
    </source>
</evidence>
<evidence type="ECO:0000313" key="3">
    <source>
        <dbReference type="Proteomes" id="UP001231941"/>
    </source>
</evidence>
<dbReference type="Pfam" id="PF01636">
    <property type="entry name" value="APH"/>
    <property type="match status" value="1"/>
</dbReference>
<dbReference type="EMBL" id="JAVAMP010000002">
    <property type="protein sequence ID" value="MDP5273721.1"/>
    <property type="molecule type" value="Genomic_DNA"/>
</dbReference>
<reference evidence="2 3" key="1">
    <citation type="submission" date="2023-08" db="EMBL/GenBank/DDBJ databases">
        <authorList>
            <person name="Park J.-S."/>
        </authorList>
    </citation>
    <scope>NUCLEOTIDE SEQUENCE [LARGE SCALE GENOMIC DNA]</scope>
    <source>
        <strain evidence="2 3">2205SS18-9</strain>
    </source>
</reference>
<comment type="caution">
    <text evidence="2">The sequence shown here is derived from an EMBL/GenBank/DDBJ whole genome shotgun (WGS) entry which is preliminary data.</text>
</comment>
<sequence>MRNEREMMDLIINTAKKDDLVELQLLFEESIKEVQELHPGYDDHASDVWLVETDKQEVVVRSSRMSEEPSNDFWWGCKRLFGIDPRNVFGLEEVNNKLYDVSSIPIPKVLKMGTISAREFVVVEKLSGAVVQSFKDQPPSVLQDLGEGLAKIHQYQVNYVGSPSGHFKVPLERFKQHLKETMRDLVYKFYKDHTAIREKLPEMTEWIEKIPNPQFATFVLADMDPTQFLSNNKELTGLVDTEAYVMAPRELEFIGLEYVLDKKSVKDFITGYERIMEIPDLKSCRLPYRYLYRLLSVQGSVDIDVWLNHDKLF</sequence>
<dbReference type="InterPro" id="IPR011009">
    <property type="entry name" value="Kinase-like_dom_sf"/>
</dbReference>
<dbReference type="InterPro" id="IPR051678">
    <property type="entry name" value="AGP_Transferase"/>
</dbReference>
<dbReference type="SUPFAM" id="SSF56112">
    <property type="entry name" value="Protein kinase-like (PK-like)"/>
    <property type="match status" value="1"/>
</dbReference>
<feature type="domain" description="Aminoglycoside phosphotransferase" evidence="1">
    <location>
        <begin position="104"/>
        <end position="257"/>
    </location>
</feature>
<dbReference type="Proteomes" id="UP001231941">
    <property type="component" value="Unassembled WGS sequence"/>
</dbReference>
<keyword evidence="3" id="KW-1185">Reference proteome</keyword>
<name>A0ABT9IWJ1_9BACL</name>
<protein>
    <submittedName>
        <fullName evidence="2">Phosphotransferase</fullName>
    </submittedName>
</protein>
<dbReference type="PANTHER" id="PTHR21310">
    <property type="entry name" value="AMINOGLYCOSIDE PHOSPHOTRANSFERASE-RELATED-RELATED"/>
    <property type="match status" value="1"/>
</dbReference>
<gene>
    <name evidence="2" type="ORF">Q5Y73_06375</name>
</gene>